<gene>
    <name evidence="1" type="ORF">SCF082_LOCUS43189</name>
</gene>
<dbReference type="EMBL" id="CAXAMM010040215">
    <property type="protein sequence ID" value="CAK9091705.1"/>
    <property type="molecule type" value="Genomic_DNA"/>
</dbReference>
<proteinExistence type="predicted"/>
<evidence type="ECO:0000313" key="2">
    <source>
        <dbReference type="Proteomes" id="UP001642464"/>
    </source>
</evidence>
<organism evidence="1 2">
    <name type="scientific">Durusdinium trenchii</name>
    <dbReference type="NCBI Taxonomy" id="1381693"/>
    <lineage>
        <taxon>Eukaryota</taxon>
        <taxon>Sar</taxon>
        <taxon>Alveolata</taxon>
        <taxon>Dinophyceae</taxon>
        <taxon>Suessiales</taxon>
        <taxon>Symbiodiniaceae</taxon>
        <taxon>Durusdinium</taxon>
    </lineage>
</organism>
<protein>
    <submittedName>
        <fullName evidence="1">Uncharacterized protein</fullName>
    </submittedName>
</protein>
<reference evidence="1 2" key="1">
    <citation type="submission" date="2024-02" db="EMBL/GenBank/DDBJ databases">
        <authorList>
            <person name="Chen Y."/>
            <person name="Shah S."/>
            <person name="Dougan E. K."/>
            <person name="Thang M."/>
            <person name="Chan C."/>
        </authorList>
    </citation>
    <scope>NUCLEOTIDE SEQUENCE [LARGE SCALE GENOMIC DNA]</scope>
</reference>
<comment type="caution">
    <text evidence="1">The sequence shown here is derived from an EMBL/GenBank/DDBJ whole genome shotgun (WGS) entry which is preliminary data.</text>
</comment>
<keyword evidence="2" id="KW-1185">Reference proteome</keyword>
<accession>A0ABP0QWA7</accession>
<sequence>MACKRAGLQTPWAKGTAGKSVKDLNSVFKTSFLKRHQDSGAHISAVSRMLDLDEAPGAPTAAEFKEVWKELQEGASQKKWRGASWSDKSGLMAWVLNESILQMEQNEMADAQTISLQRDARRALLLIKFGFCTSSYHVRGGVLGCKCGGGERSADVVRSTREVIRNFCTKFRHPPRWYDGPKPVFLETLYDKIINCIEIVTSDSAANEVVAGLISAGKRSVEIEDDEATALHPNLKMVGHDKAHSFRRVLKRPYAADTVLEGLMENHCLGKDSMIQVISNSADFRCWFEGCVKTQSASQGTEGFGDKVKNLRAAKHRFESVSTPLGRMLLYLPAFLMTCQKVAEKRKKRQGSWRGSTSKT</sequence>
<dbReference type="Proteomes" id="UP001642464">
    <property type="component" value="Unassembled WGS sequence"/>
</dbReference>
<evidence type="ECO:0000313" key="1">
    <source>
        <dbReference type="EMBL" id="CAK9091705.1"/>
    </source>
</evidence>
<name>A0ABP0QWA7_9DINO</name>